<dbReference type="KEGG" id="capn:CBG49_06195"/>
<feature type="domain" description="Antitoxin SocA-like Panacea" evidence="1">
    <location>
        <begin position="37"/>
        <end position="140"/>
    </location>
</feature>
<dbReference type="InterPro" id="IPR025272">
    <property type="entry name" value="SocA_Panacea"/>
</dbReference>
<name>A0A1Z4BN05_9FLAO</name>
<protein>
    <recommendedName>
        <fullName evidence="1">Antitoxin SocA-like Panacea domain-containing protein</fullName>
    </recommendedName>
</protein>
<sequence>MKNETYTQYSEAQLNKIGNTAIYLSERIQHLSKTKFLKLLYILDELSIKQSGIPFFNLDYKVWKFGPVAEPIFIDLSSEMTLLSPFIKSDKNGYLSAKKSFNDDEFSDNDINLLDEVIERFGNQSAKQLVTYTHNEDSLWNKTAKEHNVLALLENEMINSTNLYLNLADLVANDPRKKAIYEDYIEQF</sequence>
<evidence type="ECO:0000313" key="2">
    <source>
        <dbReference type="EMBL" id="ASF42694.1"/>
    </source>
</evidence>
<organism evidence="2 3">
    <name type="scientific">Capnocytophaga endodontalis</name>
    <dbReference type="NCBI Taxonomy" id="2708117"/>
    <lineage>
        <taxon>Bacteria</taxon>
        <taxon>Pseudomonadati</taxon>
        <taxon>Bacteroidota</taxon>
        <taxon>Flavobacteriia</taxon>
        <taxon>Flavobacteriales</taxon>
        <taxon>Flavobacteriaceae</taxon>
        <taxon>Capnocytophaga</taxon>
    </lineage>
</organism>
<keyword evidence="3" id="KW-1185">Reference proteome</keyword>
<dbReference type="EMBL" id="CP022022">
    <property type="protein sequence ID" value="ASF42694.1"/>
    <property type="molecule type" value="Genomic_DNA"/>
</dbReference>
<gene>
    <name evidence="2" type="ORF">CBG49_06195</name>
</gene>
<reference evidence="3" key="1">
    <citation type="submission" date="2017-06" db="EMBL/GenBank/DDBJ databases">
        <title>Complete genome sequence of Capnocytophaga sp. KCOM 1579 (=ChDC OS43) isolated from a human refractory periapical abscess lesion.</title>
        <authorList>
            <person name="Kook J.-K."/>
            <person name="Park S.-N."/>
            <person name="Lim Y.K."/>
            <person name="Roh H."/>
        </authorList>
    </citation>
    <scope>NUCLEOTIDE SEQUENCE [LARGE SCALE GENOMIC DNA]</scope>
    <source>
        <strain evidence="3">ChDC OS43</strain>
    </source>
</reference>
<dbReference type="Proteomes" id="UP000197007">
    <property type="component" value="Chromosome"/>
</dbReference>
<accession>A0A1Z4BN05</accession>
<dbReference type="RefSeq" id="WP_088593808.1">
    <property type="nucleotide sequence ID" value="NZ_CP022022.1"/>
</dbReference>
<dbReference type="AlphaFoldDB" id="A0A1Z4BN05"/>
<evidence type="ECO:0000259" key="1">
    <source>
        <dbReference type="Pfam" id="PF13274"/>
    </source>
</evidence>
<evidence type="ECO:0000313" key="3">
    <source>
        <dbReference type="Proteomes" id="UP000197007"/>
    </source>
</evidence>
<dbReference type="Pfam" id="PF13274">
    <property type="entry name" value="SocA_Panacea"/>
    <property type="match status" value="1"/>
</dbReference>
<proteinExistence type="predicted"/>